<dbReference type="Gene3D" id="3.40.50.720">
    <property type="entry name" value="NAD(P)-binding Rossmann-like Domain"/>
    <property type="match status" value="1"/>
</dbReference>
<evidence type="ECO:0000259" key="1">
    <source>
        <dbReference type="Pfam" id="PF01408"/>
    </source>
</evidence>
<dbReference type="InterPro" id="IPR055170">
    <property type="entry name" value="GFO_IDH_MocA-like_dom"/>
</dbReference>
<feature type="domain" description="Gfo/Idh/MocA-like oxidoreductase N-terminal" evidence="1">
    <location>
        <begin position="5"/>
        <end position="121"/>
    </location>
</feature>
<dbReference type="Pfam" id="PF22725">
    <property type="entry name" value="GFO_IDH_MocA_C3"/>
    <property type="match status" value="1"/>
</dbReference>
<reference evidence="3" key="1">
    <citation type="journal article" date="2014" name="Genome Announc.">
        <title>Draft Genome Sequences of Three Alkaliphilic Bacillus Strains, Bacillus wakoensis JCM 9140T, Bacillus akibai JCM 9157T, and Bacillus hemicellulosilyticus JCM 9152T.</title>
        <authorList>
            <person name="Yuki M."/>
            <person name="Oshima K."/>
            <person name="Suda W."/>
            <person name="Oshida Y."/>
            <person name="Kitamura K."/>
            <person name="Iida T."/>
            <person name="Hattori M."/>
            <person name="Ohkuma M."/>
        </authorList>
    </citation>
    <scope>NUCLEOTIDE SEQUENCE [LARGE SCALE GENOMIC DNA]</scope>
    <source>
        <strain evidence="3">JCM 9140</strain>
    </source>
</reference>
<dbReference type="AlphaFoldDB" id="W4Q700"/>
<dbReference type="STRING" id="1236970.JCM9140_3902"/>
<protein>
    <recommendedName>
        <fullName evidence="5">Oxidoreductase</fullName>
    </recommendedName>
</protein>
<dbReference type="Gene3D" id="3.30.360.10">
    <property type="entry name" value="Dihydrodipicolinate Reductase, domain 2"/>
    <property type="match status" value="1"/>
</dbReference>
<dbReference type="InterPro" id="IPR051450">
    <property type="entry name" value="Gfo/Idh/MocA_Oxidoreductases"/>
</dbReference>
<evidence type="ECO:0000259" key="2">
    <source>
        <dbReference type="Pfam" id="PF22725"/>
    </source>
</evidence>
<dbReference type="GO" id="GO:0000166">
    <property type="term" value="F:nucleotide binding"/>
    <property type="evidence" value="ECO:0007669"/>
    <property type="project" value="InterPro"/>
</dbReference>
<dbReference type="InterPro" id="IPR000683">
    <property type="entry name" value="Gfo/Idh/MocA-like_OxRdtase_N"/>
</dbReference>
<dbReference type="Pfam" id="PF01408">
    <property type="entry name" value="GFO_IDH_MocA"/>
    <property type="match status" value="1"/>
</dbReference>
<sequence>MTKKVKVAVVGVGRVGISHIEGVLKSPDLLELAGVVELNKALADSVAKKYNTIAYYSLTKALTSNVDAFIVCLPHHLHYPVGKQVLEAGKHVLIEKPLGINLEEVESLNLIAQQNNVIVMSAQSRRYFKAIQQAREYLPVIDGPTNLLYNFACIFTRDSAPPWWREESKSGGLVLGMLGSHSIDMTLWMNEGKKPVRVYCETRNITEVFEGDDAATVVITFDDGTIATNYLSICNAPIKHECLIEGKKGSIFFEHVGDHEGVVGAASTNVYINGERIETDDEPDCFTNQVRELASSIIEARQPLTSGSNVYNTYVLIEAAKESAKSHIAIDINEFIKLRN</sequence>
<dbReference type="SUPFAM" id="SSF51735">
    <property type="entry name" value="NAD(P)-binding Rossmann-fold domains"/>
    <property type="match status" value="1"/>
</dbReference>
<feature type="domain" description="GFO/IDH/MocA-like oxidoreductase" evidence="2">
    <location>
        <begin position="150"/>
        <end position="251"/>
    </location>
</feature>
<gene>
    <name evidence="3" type="ORF">JCM9140_3902</name>
</gene>
<dbReference type="PANTHER" id="PTHR43377:SF1">
    <property type="entry name" value="BILIVERDIN REDUCTASE A"/>
    <property type="match status" value="1"/>
</dbReference>
<evidence type="ECO:0000313" key="4">
    <source>
        <dbReference type="Proteomes" id="UP000018890"/>
    </source>
</evidence>
<dbReference type="SUPFAM" id="SSF55347">
    <property type="entry name" value="Glyceraldehyde-3-phosphate dehydrogenase-like, C-terminal domain"/>
    <property type="match status" value="1"/>
</dbReference>
<dbReference type="Proteomes" id="UP000018890">
    <property type="component" value="Unassembled WGS sequence"/>
</dbReference>
<dbReference type="InterPro" id="IPR036291">
    <property type="entry name" value="NAD(P)-bd_dom_sf"/>
</dbReference>
<organism evidence="3 4">
    <name type="scientific">Halalkalibacter wakoensis JCM 9140</name>
    <dbReference type="NCBI Taxonomy" id="1236970"/>
    <lineage>
        <taxon>Bacteria</taxon>
        <taxon>Bacillati</taxon>
        <taxon>Bacillota</taxon>
        <taxon>Bacilli</taxon>
        <taxon>Bacillales</taxon>
        <taxon>Bacillaceae</taxon>
        <taxon>Halalkalibacter</taxon>
    </lineage>
</organism>
<name>W4Q700_9BACI</name>
<dbReference type="EMBL" id="BAUT01000062">
    <property type="protein sequence ID" value="GAE27745.1"/>
    <property type="molecule type" value="Genomic_DNA"/>
</dbReference>
<keyword evidence="4" id="KW-1185">Reference proteome</keyword>
<evidence type="ECO:0000313" key="3">
    <source>
        <dbReference type="EMBL" id="GAE27745.1"/>
    </source>
</evidence>
<proteinExistence type="predicted"/>
<evidence type="ECO:0008006" key="5">
    <source>
        <dbReference type="Google" id="ProtNLM"/>
    </source>
</evidence>
<accession>W4Q700</accession>
<dbReference type="PANTHER" id="PTHR43377">
    <property type="entry name" value="BILIVERDIN REDUCTASE A"/>
    <property type="match status" value="1"/>
</dbReference>
<dbReference type="RefSeq" id="WP_034749417.1">
    <property type="nucleotide sequence ID" value="NZ_BAUT01000062.1"/>
</dbReference>
<comment type="caution">
    <text evidence="3">The sequence shown here is derived from an EMBL/GenBank/DDBJ whole genome shotgun (WGS) entry which is preliminary data.</text>
</comment>